<reference evidence="2 3" key="1">
    <citation type="submission" date="2019-08" db="EMBL/GenBank/DDBJ databases">
        <title>Whole genome of Aphis craccivora.</title>
        <authorList>
            <person name="Voronova N.V."/>
            <person name="Shulinski R.S."/>
            <person name="Bandarenka Y.V."/>
            <person name="Zhorov D.G."/>
            <person name="Warner D."/>
        </authorList>
    </citation>
    <scope>NUCLEOTIDE SEQUENCE [LARGE SCALE GENOMIC DNA]</scope>
    <source>
        <strain evidence="2">180601</strain>
        <tissue evidence="2">Whole Body</tissue>
    </source>
</reference>
<evidence type="ECO:0000256" key="1">
    <source>
        <dbReference type="SAM" id="MobiDB-lite"/>
    </source>
</evidence>
<protein>
    <submittedName>
        <fullName evidence="2">Uncharacterized protein</fullName>
    </submittedName>
</protein>
<dbReference type="AlphaFoldDB" id="A0A6G0Z3W1"/>
<feature type="compositionally biased region" description="Basic and acidic residues" evidence="1">
    <location>
        <begin position="80"/>
        <end position="94"/>
    </location>
</feature>
<name>A0A6G0Z3W1_APHCR</name>
<accession>A0A6G0Z3W1</accession>
<feature type="compositionally biased region" description="Basic and acidic residues" evidence="1">
    <location>
        <begin position="51"/>
        <end position="71"/>
    </location>
</feature>
<sequence length="157" mass="18045">MTTRNMFKRFAEKQLTVNMPLPCNSDDDFIVQPRTKTELLEVEMFRTECLTDHHPRSDSFSDVDQKSRPPVRDQSVFGQSEEHAKPDGRPERIVAVKTVQADQPMSRFHYSTDKKSCTNPPAAVRHVKCSKPSRSDSRRRSSSKQLVCKTCYPSNNK</sequence>
<feature type="region of interest" description="Disordered" evidence="1">
    <location>
        <begin position="51"/>
        <end position="157"/>
    </location>
</feature>
<dbReference type="EMBL" id="VUJU01001462">
    <property type="protein sequence ID" value="KAF0765185.1"/>
    <property type="molecule type" value="Genomic_DNA"/>
</dbReference>
<evidence type="ECO:0000313" key="3">
    <source>
        <dbReference type="Proteomes" id="UP000478052"/>
    </source>
</evidence>
<gene>
    <name evidence="2" type="ORF">FWK35_00020280</name>
</gene>
<comment type="caution">
    <text evidence="2">The sequence shown here is derived from an EMBL/GenBank/DDBJ whole genome shotgun (WGS) entry which is preliminary data.</text>
</comment>
<proteinExistence type="predicted"/>
<evidence type="ECO:0000313" key="2">
    <source>
        <dbReference type="EMBL" id="KAF0765185.1"/>
    </source>
</evidence>
<keyword evidence="3" id="KW-1185">Reference proteome</keyword>
<organism evidence="2 3">
    <name type="scientific">Aphis craccivora</name>
    <name type="common">Cowpea aphid</name>
    <dbReference type="NCBI Taxonomy" id="307492"/>
    <lineage>
        <taxon>Eukaryota</taxon>
        <taxon>Metazoa</taxon>
        <taxon>Ecdysozoa</taxon>
        <taxon>Arthropoda</taxon>
        <taxon>Hexapoda</taxon>
        <taxon>Insecta</taxon>
        <taxon>Pterygota</taxon>
        <taxon>Neoptera</taxon>
        <taxon>Paraneoptera</taxon>
        <taxon>Hemiptera</taxon>
        <taxon>Sternorrhyncha</taxon>
        <taxon>Aphidomorpha</taxon>
        <taxon>Aphidoidea</taxon>
        <taxon>Aphididae</taxon>
        <taxon>Aphidini</taxon>
        <taxon>Aphis</taxon>
        <taxon>Aphis</taxon>
    </lineage>
</organism>
<dbReference type="Proteomes" id="UP000478052">
    <property type="component" value="Unassembled WGS sequence"/>
</dbReference>
<dbReference type="OrthoDB" id="10345903at2759"/>